<dbReference type="Pfam" id="PF00072">
    <property type="entry name" value="Response_reg"/>
    <property type="match status" value="1"/>
</dbReference>
<sequence>MRNQSILLVEDNPDDVALMLHALKSNNMSNDIVIAEDGQQALTKLFGNVENPINPALILLDLNLPIIRGLEVLKKVRDNEKTRLTPVVVMTSSLELSDRYSSYRCGANSYIRKPVDFDEFVKVIHELSRYWLQINCPALDA</sequence>
<comment type="caution">
    <text evidence="3">The sequence shown here is derived from an EMBL/GenBank/DDBJ whole genome shotgun (WGS) entry which is preliminary data.</text>
</comment>
<feature type="domain" description="Response regulatory" evidence="2">
    <location>
        <begin position="5"/>
        <end position="128"/>
    </location>
</feature>
<organism evidence="3 4">
    <name type="scientific">Pseudomonas neustonica</name>
    <dbReference type="NCBI Taxonomy" id="2487346"/>
    <lineage>
        <taxon>Bacteria</taxon>
        <taxon>Pseudomonadati</taxon>
        <taxon>Pseudomonadota</taxon>
        <taxon>Gammaproteobacteria</taxon>
        <taxon>Pseudomonadales</taxon>
        <taxon>Pseudomonadaceae</taxon>
        <taxon>Pseudomonas</taxon>
    </lineage>
</organism>
<dbReference type="Proteomes" id="UP000275199">
    <property type="component" value="Unassembled WGS sequence"/>
</dbReference>
<dbReference type="PANTHER" id="PTHR44520">
    <property type="entry name" value="RESPONSE REGULATOR RCP1-RELATED"/>
    <property type="match status" value="1"/>
</dbReference>
<evidence type="ECO:0000313" key="4">
    <source>
        <dbReference type="Proteomes" id="UP000275199"/>
    </source>
</evidence>
<gene>
    <name evidence="3" type="ORF">EF096_17735</name>
</gene>
<dbReference type="InterPro" id="IPR011006">
    <property type="entry name" value="CheY-like_superfamily"/>
</dbReference>
<keyword evidence="4" id="KW-1185">Reference proteome</keyword>
<protein>
    <submittedName>
        <fullName evidence="3">Response regulator</fullName>
    </submittedName>
</protein>
<dbReference type="Gene3D" id="3.40.50.2300">
    <property type="match status" value="1"/>
</dbReference>
<name>A0ABX9XGV7_9PSED</name>
<dbReference type="EMBL" id="RKKU01000031">
    <property type="protein sequence ID" value="ROZ81341.1"/>
    <property type="molecule type" value="Genomic_DNA"/>
</dbReference>
<dbReference type="InterPro" id="IPR052893">
    <property type="entry name" value="TCS_response_regulator"/>
</dbReference>
<dbReference type="RefSeq" id="WP_123891105.1">
    <property type="nucleotide sequence ID" value="NZ_RKKU01000031.1"/>
</dbReference>
<dbReference type="SMART" id="SM00448">
    <property type="entry name" value="REC"/>
    <property type="match status" value="1"/>
</dbReference>
<keyword evidence="1" id="KW-0597">Phosphoprotein</keyword>
<reference evidence="3 4" key="1">
    <citation type="submission" date="2018-11" db="EMBL/GenBank/DDBJ databases">
        <authorList>
            <person name="Jang G.I."/>
            <person name="Hwang C.Y."/>
        </authorList>
    </citation>
    <scope>NUCLEOTIDE SEQUENCE [LARGE SCALE GENOMIC DNA]</scope>
    <source>
        <strain evidence="3 4">SSM26</strain>
    </source>
</reference>
<proteinExistence type="predicted"/>
<dbReference type="PANTHER" id="PTHR44520:SF1">
    <property type="entry name" value="TWO-COMPONENT SYSTEM REGULATORY PROTEIN"/>
    <property type="match status" value="1"/>
</dbReference>
<evidence type="ECO:0000256" key="1">
    <source>
        <dbReference type="PROSITE-ProRule" id="PRU00169"/>
    </source>
</evidence>
<evidence type="ECO:0000259" key="2">
    <source>
        <dbReference type="PROSITE" id="PS50110"/>
    </source>
</evidence>
<accession>A0ABX9XGV7</accession>
<dbReference type="CDD" id="cd17557">
    <property type="entry name" value="REC_Rcp-like"/>
    <property type="match status" value="1"/>
</dbReference>
<feature type="modified residue" description="4-aspartylphosphate" evidence="1">
    <location>
        <position position="61"/>
    </location>
</feature>
<dbReference type="InterPro" id="IPR001789">
    <property type="entry name" value="Sig_transdc_resp-reg_receiver"/>
</dbReference>
<evidence type="ECO:0000313" key="3">
    <source>
        <dbReference type="EMBL" id="ROZ81341.1"/>
    </source>
</evidence>
<dbReference type="SUPFAM" id="SSF52172">
    <property type="entry name" value="CheY-like"/>
    <property type="match status" value="1"/>
</dbReference>
<dbReference type="PROSITE" id="PS50110">
    <property type="entry name" value="RESPONSE_REGULATORY"/>
    <property type="match status" value="1"/>
</dbReference>